<keyword evidence="1" id="KW-0732">Signal</keyword>
<protein>
    <recommendedName>
        <fullName evidence="4">Secreted protein</fullName>
    </recommendedName>
</protein>
<evidence type="ECO:0000256" key="1">
    <source>
        <dbReference type="SAM" id="SignalP"/>
    </source>
</evidence>
<evidence type="ECO:0008006" key="4">
    <source>
        <dbReference type="Google" id="ProtNLM"/>
    </source>
</evidence>
<name>A0ABV9FQJ7_9NOCA</name>
<accession>A0ABV9FQJ7</accession>
<evidence type="ECO:0000313" key="3">
    <source>
        <dbReference type="Proteomes" id="UP001595914"/>
    </source>
</evidence>
<dbReference type="RefSeq" id="WP_378416599.1">
    <property type="nucleotide sequence ID" value="NZ_JBHSFO010000004.1"/>
</dbReference>
<dbReference type="EMBL" id="JBHSFO010000004">
    <property type="protein sequence ID" value="MFC4604077.1"/>
    <property type="molecule type" value="Genomic_DNA"/>
</dbReference>
<comment type="caution">
    <text evidence="2">The sequence shown here is derived from an EMBL/GenBank/DDBJ whole genome shotgun (WGS) entry which is preliminary data.</text>
</comment>
<gene>
    <name evidence="2" type="ORF">ACFO6S_10315</name>
</gene>
<sequence>MRLMKAATVAAALVAVPTLLAAPAAQALTPQTVFGTLTCKKGSQNSAPTVVLVQSANGESGWAKVSDGTGPNWSKNYRYTANDAGQFRLVVGCGGNDPEKKKGVVTAWMKPGRHNVTANF</sequence>
<feature type="chain" id="PRO_5046713425" description="Secreted protein" evidence="1">
    <location>
        <begin position="22"/>
        <end position="120"/>
    </location>
</feature>
<dbReference type="Proteomes" id="UP001595914">
    <property type="component" value="Unassembled WGS sequence"/>
</dbReference>
<reference evidence="3" key="1">
    <citation type="journal article" date="2019" name="Int. J. Syst. Evol. Microbiol.">
        <title>The Global Catalogue of Microorganisms (GCM) 10K type strain sequencing project: providing services to taxonomists for standard genome sequencing and annotation.</title>
        <authorList>
            <consortium name="The Broad Institute Genomics Platform"/>
            <consortium name="The Broad Institute Genome Sequencing Center for Infectious Disease"/>
            <person name="Wu L."/>
            <person name="Ma J."/>
        </authorList>
    </citation>
    <scope>NUCLEOTIDE SEQUENCE [LARGE SCALE GENOMIC DNA]</scope>
    <source>
        <strain evidence="3">CCUG 54520</strain>
    </source>
</reference>
<evidence type="ECO:0000313" key="2">
    <source>
        <dbReference type="EMBL" id="MFC4604077.1"/>
    </source>
</evidence>
<feature type="signal peptide" evidence="1">
    <location>
        <begin position="1"/>
        <end position="21"/>
    </location>
</feature>
<organism evidence="2 3">
    <name type="scientific">Rhodococcus kronopolitis</name>
    <dbReference type="NCBI Taxonomy" id="1460226"/>
    <lineage>
        <taxon>Bacteria</taxon>
        <taxon>Bacillati</taxon>
        <taxon>Actinomycetota</taxon>
        <taxon>Actinomycetes</taxon>
        <taxon>Mycobacteriales</taxon>
        <taxon>Nocardiaceae</taxon>
        <taxon>Rhodococcus</taxon>
    </lineage>
</organism>
<keyword evidence="3" id="KW-1185">Reference proteome</keyword>
<proteinExistence type="predicted"/>